<feature type="domain" description="Phosphodiester glycosidase" evidence="1">
    <location>
        <begin position="92"/>
        <end position="236"/>
    </location>
</feature>
<dbReference type="InterPro" id="IPR018711">
    <property type="entry name" value="NAGPA"/>
</dbReference>
<dbReference type="Pfam" id="PF09992">
    <property type="entry name" value="NAGPA"/>
    <property type="match status" value="1"/>
</dbReference>
<proteinExistence type="predicted"/>
<comment type="caution">
    <text evidence="2">The sequence shown here is derived from an EMBL/GenBank/DDBJ whole genome shotgun (WGS) entry which is preliminary data.</text>
</comment>
<dbReference type="Proteomes" id="UP000245396">
    <property type="component" value="Unassembled WGS sequence"/>
</dbReference>
<protein>
    <submittedName>
        <fullName evidence="2">Uncharacterized protein YigE (DUF2233 family)</fullName>
    </submittedName>
</protein>
<gene>
    <name evidence="2" type="ORF">C7441_102355</name>
</gene>
<dbReference type="AlphaFoldDB" id="A0A316CCV2"/>
<evidence type="ECO:0000259" key="1">
    <source>
        <dbReference type="Pfam" id="PF09992"/>
    </source>
</evidence>
<evidence type="ECO:0000313" key="2">
    <source>
        <dbReference type="EMBL" id="PWJ85907.1"/>
    </source>
</evidence>
<keyword evidence="3" id="KW-1185">Reference proteome</keyword>
<evidence type="ECO:0000313" key="3">
    <source>
        <dbReference type="Proteomes" id="UP000245396"/>
    </source>
</evidence>
<dbReference type="OrthoDB" id="5515706at2"/>
<name>A0A316CCV2_PSESE</name>
<dbReference type="EMBL" id="QGGG01000002">
    <property type="protein sequence ID" value="PWJ85907.1"/>
    <property type="molecule type" value="Genomic_DNA"/>
</dbReference>
<sequence length="260" mass="27870">MGVFILALGAAAFAAIWWLKPRPEPKPQRAAATLPQFCRDQDFEGVGYVICEIDTREYALELFHADGGSKAFGSLKAFDAAMVGQGRRPLLSMNAGMYHEDLSPVGLLVEQGVQVSPITLADGKGNFFMKPNGVFSIAKAGTVAIIESSVYAVASPTVAFATQSGPMLVIDGELHKRFEENGSSRYIRNGIGIRDPHTLMLAISRKPVSFGSFGRLFRDALACPNALYFDGAISAMSNGREMIVGGAHPVGPILAVFEKE</sequence>
<reference evidence="2 3" key="1">
    <citation type="submission" date="2018-05" db="EMBL/GenBank/DDBJ databases">
        <title>Genomic Encyclopedia of Type Strains, Phase IV (KMG-IV): sequencing the most valuable type-strain genomes for metagenomic binning, comparative biology and taxonomic classification.</title>
        <authorList>
            <person name="Goeker M."/>
        </authorList>
    </citation>
    <scope>NUCLEOTIDE SEQUENCE [LARGE SCALE GENOMIC DNA]</scope>
    <source>
        <strain evidence="2 3">DSM 6986</strain>
    </source>
</reference>
<dbReference type="STRING" id="1192868.GCA_000304395_03585"/>
<accession>A0A316CCV2</accession>
<organism evidence="2 3">
    <name type="scientific">Pseudaminobacter salicylatoxidans</name>
    <dbReference type="NCBI Taxonomy" id="93369"/>
    <lineage>
        <taxon>Bacteria</taxon>
        <taxon>Pseudomonadati</taxon>
        <taxon>Pseudomonadota</taxon>
        <taxon>Alphaproteobacteria</taxon>
        <taxon>Hyphomicrobiales</taxon>
        <taxon>Phyllobacteriaceae</taxon>
        <taxon>Pseudaminobacter</taxon>
    </lineage>
</organism>